<dbReference type="PANTHER" id="PTHR35561">
    <property type="entry name" value="RNA 2',3'-CYCLIC PHOSPHODIESTERASE"/>
    <property type="match status" value="1"/>
</dbReference>
<dbReference type="InterPro" id="IPR004175">
    <property type="entry name" value="RNA_CPDase"/>
</dbReference>
<feature type="domain" description="Phosphoesterase HXTX" evidence="3">
    <location>
        <begin position="94"/>
        <end position="169"/>
    </location>
</feature>
<dbReference type="GO" id="GO:0004113">
    <property type="term" value="F:2',3'-cyclic-nucleotide 3'-phosphodiesterase activity"/>
    <property type="evidence" value="ECO:0007669"/>
    <property type="project" value="InterPro"/>
</dbReference>
<sequence>MTRRLFVALPLPEPIREALLDTMEGISGARWQDADNLHITLRFVGEVDRHTTADLETALETVPFAPFSIALSGVGHFEGHKRARAIWAGVTPNSALADLQHSVEMACRRAGLRAENRKFVPHVTLARLNSGSGHIGEWLHENGTLALGPWTADCFALFESDLTPQGPIYTQLTEFR</sequence>
<feature type="short sequence motif" description="HXTX 1" evidence="2">
    <location>
        <begin position="38"/>
        <end position="41"/>
    </location>
</feature>
<evidence type="ECO:0000313" key="5">
    <source>
        <dbReference type="Proteomes" id="UP000285232"/>
    </source>
</evidence>
<dbReference type="OrthoDB" id="9793819at2"/>
<keyword evidence="1 2" id="KW-0378">Hydrolase</keyword>
<dbReference type="Proteomes" id="UP000285232">
    <property type="component" value="Unassembled WGS sequence"/>
</dbReference>
<evidence type="ECO:0000313" key="4">
    <source>
        <dbReference type="EMBL" id="RJY08894.1"/>
    </source>
</evidence>
<dbReference type="RefSeq" id="WP_120047907.1">
    <property type="nucleotide sequence ID" value="NZ_RAHX01000001.1"/>
</dbReference>
<comment type="similarity">
    <text evidence="2">Belongs to the 2H phosphoesterase superfamily. ThpR family.</text>
</comment>
<comment type="catalytic activity">
    <reaction evidence="2">
        <text>a 3'-end 2',3'-cyclophospho-ribonucleotide-RNA + H2O = a 3'-end 2'-phospho-ribonucleotide-RNA + H(+)</text>
        <dbReference type="Rhea" id="RHEA:11828"/>
        <dbReference type="Rhea" id="RHEA-COMP:10464"/>
        <dbReference type="Rhea" id="RHEA-COMP:17353"/>
        <dbReference type="ChEBI" id="CHEBI:15377"/>
        <dbReference type="ChEBI" id="CHEBI:15378"/>
        <dbReference type="ChEBI" id="CHEBI:83064"/>
        <dbReference type="ChEBI" id="CHEBI:173113"/>
        <dbReference type="EC" id="3.1.4.58"/>
    </reaction>
</comment>
<organism evidence="4 5">
    <name type="scientific">Aurantiacibacter aquimixticola</name>
    <dbReference type="NCBI Taxonomy" id="1958945"/>
    <lineage>
        <taxon>Bacteria</taxon>
        <taxon>Pseudomonadati</taxon>
        <taxon>Pseudomonadota</taxon>
        <taxon>Alphaproteobacteria</taxon>
        <taxon>Sphingomonadales</taxon>
        <taxon>Erythrobacteraceae</taxon>
        <taxon>Aurantiacibacter</taxon>
    </lineage>
</organism>
<dbReference type="SUPFAM" id="SSF55144">
    <property type="entry name" value="LigT-like"/>
    <property type="match status" value="1"/>
</dbReference>
<feature type="short sequence motif" description="HXTX 2" evidence="2">
    <location>
        <begin position="122"/>
        <end position="125"/>
    </location>
</feature>
<dbReference type="InterPro" id="IPR009097">
    <property type="entry name" value="Cyclic_Pdiesterase"/>
</dbReference>
<dbReference type="PANTHER" id="PTHR35561:SF1">
    <property type="entry name" value="RNA 2',3'-CYCLIC PHOSPHODIESTERASE"/>
    <property type="match status" value="1"/>
</dbReference>
<feature type="active site" description="Proton acceptor" evidence="2">
    <location>
        <position position="122"/>
    </location>
</feature>
<dbReference type="AlphaFoldDB" id="A0A419RT23"/>
<dbReference type="InterPro" id="IPR014051">
    <property type="entry name" value="Phosphoesterase_HXTX"/>
</dbReference>
<feature type="active site" description="Proton donor" evidence="2">
    <location>
        <position position="38"/>
    </location>
</feature>
<proteinExistence type="inferred from homology"/>
<dbReference type="GO" id="GO:0008664">
    <property type="term" value="F:RNA 2',3'-cyclic 3'-phosphodiesterase activity"/>
    <property type="evidence" value="ECO:0007669"/>
    <property type="project" value="UniProtKB-EC"/>
</dbReference>
<dbReference type="Pfam" id="PF02834">
    <property type="entry name" value="LigT_PEase"/>
    <property type="match status" value="2"/>
</dbReference>
<gene>
    <name evidence="4" type="primary">thpR</name>
    <name evidence="4" type="ORF">D6201_05545</name>
</gene>
<comment type="function">
    <text evidence="2">Hydrolyzes RNA 2',3'-cyclic phosphodiester to an RNA 2'-phosphomonoester.</text>
</comment>
<comment type="caution">
    <text evidence="4">The sequence shown here is derived from an EMBL/GenBank/DDBJ whole genome shotgun (WGS) entry which is preliminary data.</text>
</comment>
<protein>
    <recommendedName>
        <fullName evidence="2">RNA 2',3'-cyclic phosphodiesterase</fullName>
        <shortName evidence="2">RNA 2',3'-CPDase</shortName>
        <ecNumber evidence="2">3.1.4.58</ecNumber>
    </recommendedName>
</protein>
<dbReference type="HAMAP" id="MF_01940">
    <property type="entry name" value="RNA_CPDase"/>
    <property type="match status" value="1"/>
</dbReference>
<dbReference type="Gene3D" id="3.90.1140.10">
    <property type="entry name" value="Cyclic phosphodiesterase"/>
    <property type="match status" value="1"/>
</dbReference>
<feature type="domain" description="Phosphoesterase HXTX" evidence="3">
    <location>
        <begin position="9"/>
        <end position="87"/>
    </location>
</feature>
<dbReference type="EC" id="3.1.4.58" evidence="2"/>
<name>A0A419RT23_9SPHN</name>
<dbReference type="EMBL" id="RAHX01000001">
    <property type="protein sequence ID" value="RJY08894.1"/>
    <property type="molecule type" value="Genomic_DNA"/>
</dbReference>
<evidence type="ECO:0000259" key="3">
    <source>
        <dbReference type="Pfam" id="PF02834"/>
    </source>
</evidence>
<dbReference type="NCBIfam" id="TIGR02258">
    <property type="entry name" value="2_5_ligase"/>
    <property type="match status" value="1"/>
</dbReference>
<evidence type="ECO:0000256" key="1">
    <source>
        <dbReference type="ARBA" id="ARBA00022801"/>
    </source>
</evidence>
<evidence type="ECO:0000256" key="2">
    <source>
        <dbReference type="HAMAP-Rule" id="MF_01940"/>
    </source>
</evidence>
<keyword evidence="5" id="KW-1185">Reference proteome</keyword>
<accession>A0A419RT23</accession>
<reference evidence="4 5" key="1">
    <citation type="journal article" date="2017" name="Int. J. Syst. Evol. Microbiol.">
        <title>Erythrobacter aquimixticola sp. nov., isolated from the junction between the ocean and a freshwater spring.</title>
        <authorList>
            <person name="Park S."/>
            <person name="Jung Y.T."/>
            <person name="Choi S.J."/>
            <person name="Yoon J.H."/>
        </authorList>
    </citation>
    <scope>NUCLEOTIDE SEQUENCE [LARGE SCALE GENOMIC DNA]</scope>
    <source>
        <strain evidence="4 5">JSSK-14</strain>
    </source>
</reference>